<feature type="chain" id="PRO_5043456324" evidence="10">
    <location>
        <begin position="17"/>
        <end position="1098"/>
    </location>
</feature>
<feature type="compositionally biased region" description="Low complexity" evidence="9">
    <location>
        <begin position="701"/>
        <end position="711"/>
    </location>
</feature>
<proteinExistence type="predicted"/>
<keyword evidence="5" id="KW-0227">DNA damage</keyword>
<feature type="compositionally biased region" description="Basic and acidic residues" evidence="9">
    <location>
        <begin position="305"/>
        <end position="324"/>
    </location>
</feature>
<evidence type="ECO:0000313" key="11">
    <source>
        <dbReference type="EMBL" id="CAB3988069.1"/>
    </source>
</evidence>
<dbReference type="Pfam" id="PF00533">
    <property type="entry name" value="BRCT"/>
    <property type="match status" value="1"/>
</dbReference>
<evidence type="ECO:0000256" key="1">
    <source>
        <dbReference type="ARBA" id="ARBA00004123"/>
    </source>
</evidence>
<evidence type="ECO:0000256" key="6">
    <source>
        <dbReference type="ARBA" id="ARBA00023204"/>
    </source>
</evidence>
<dbReference type="InterPro" id="IPR036420">
    <property type="entry name" value="BRCT_dom_sf"/>
</dbReference>
<feature type="compositionally biased region" description="Basic residues" evidence="9">
    <location>
        <begin position="717"/>
        <end position="728"/>
    </location>
</feature>
<feature type="signal peptide" evidence="10">
    <location>
        <begin position="1"/>
        <end position="16"/>
    </location>
</feature>
<evidence type="ECO:0000256" key="7">
    <source>
        <dbReference type="ARBA" id="ARBA00023212"/>
    </source>
</evidence>
<dbReference type="AlphaFoldDB" id="A0A6S7GFE3"/>
<feature type="region of interest" description="Disordered" evidence="9">
    <location>
        <begin position="467"/>
        <end position="489"/>
    </location>
</feature>
<dbReference type="PANTHER" id="PTHR13561">
    <property type="entry name" value="DNA REPLICATION REGULATOR DPB11-RELATED"/>
    <property type="match status" value="1"/>
</dbReference>
<accession>A0A6S7GFE3</accession>
<feature type="region of interest" description="Disordered" evidence="9">
    <location>
        <begin position="21"/>
        <end position="70"/>
    </location>
</feature>
<dbReference type="Pfam" id="PF12738">
    <property type="entry name" value="PTCB-BRCT"/>
    <property type="match status" value="1"/>
</dbReference>
<feature type="compositionally biased region" description="Acidic residues" evidence="9">
    <location>
        <begin position="22"/>
        <end position="46"/>
    </location>
</feature>
<keyword evidence="4" id="KW-0677">Repeat</keyword>
<dbReference type="FunFam" id="3.40.50.10190:FF:000018">
    <property type="entry name" value="DNA topoisomerase 2-binding protein 1"/>
    <property type="match status" value="1"/>
</dbReference>
<dbReference type="GO" id="GO:0033314">
    <property type="term" value="P:mitotic DNA replication checkpoint signaling"/>
    <property type="evidence" value="ECO:0007669"/>
    <property type="project" value="TreeGrafter"/>
</dbReference>
<keyword evidence="10" id="KW-0732">Signal</keyword>
<dbReference type="Pfam" id="PF23294">
    <property type="entry name" value="BRCT_TopB1_SLF1"/>
    <property type="match status" value="1"/>
</dbReference>
<feature type="region of interest" description="Disordered" evidence="9">
    <location>
        <begin position="686"/>
        <end position="753"/>
    </location>
</feature>
<keyword evidence="3" id="KW-0963">Cytoplasm</keyword>
<dbReference type="PROSITE" id="PS50172">
    <property type="entry name" value="BRCT"/>
    <property type="match status" value="3"/>
</dbReference>
<evidence type="ECO:0000256" key="10">
    <source>
        <dbReference type="SAM" id="SignalP"/>
    </source>
</evidence>
<evidence type="ECO:0000256" key="4">
    <source>
        <dbReference type="ARBA" id="ARBA00022737"/>
    </source>
</evidence>
<feature type="region of interest" description="Disordered" evidence="9">
    <location>
        <begin position="262"/>
        <end position="342"/>
    </location>
</feature>
<feature type="region of interest" description="Disordered" evidence="9">
    <location>
        <begin position="1061"/>
        <end position="1098"/>
    </location>
</feature>
<dbReference type="CDD" id="cd17738">
    <property type="entry name" value="BRCT_TopBP1_rpt7"/>
    <property type="match status" value="1"/>
</dbReference>
<gene>
    <name evidence="11" type="ORF">PACLA_8A035408</name>
</gene>
<feature type="region of interest" description="Disordered" evidence="9">
    <location>
        <begin position="587"/>
        <end position="648"/>
    </location>
</feature>
<dbReference type="InterPro" id="IPR049936">
    <property type="entry name" value="TopBP1_BRCT_8"/>
</dbReference>
<evidence type="ECO:0000256" key="8">
    <source>
        <dbReference type="ARBA" id="ARBA00023242"/>
    </source>
</evidence>
<feature type="compositionally biased region" description="Basic and acidic residues" evidence="9">
    <location>
        <begin position="50"/>
        <end position="70"/>
    </location>
</feature>
<feature type="compositionally biased region" description="Low complexity" evidence="9">
    <location>
        <begin position="807"/>
        <end position="819"/>
    </location>
</feature>
<evidence type="ECO:0000256" key="3">
    <source>
        <dbReference type="ARBA" id="ARBA00022490"/>
    </source>
</evidence>
<dbReference type="GO" id="GO:0005813">
    <property type="term" value="C:centrosome"/>
    <property type="evidence" value="ECO:0007669"/>
    <property type="project" value="UniProtKB-SubCell"/>
</dbReference>
<keyword evidence="6" id="KW-0234">DNA repair</keyword>
<dbReference type="OrthoDB" id="251770at2759"/>
<organism evidence="11 12">
    <name type="scientific">Paramuricea clavata</name>
    <name type="common">Red gorgonian</name>
    <name type="synonym">Violescent sea-whip</name>
    <dbReference type="NCBI Taxonomy" id="317549"/>
    <lineage>
        <taxon>Eukaryota</taxon>
        <taxon>Metazoa</taxon>
        <taxon>Cnidaria</taxon>
        <taxon>Anthozoa</taxon>
        <taxon>Octocorallia</taxon>
        <taxon>Malacalcyonacea</taxon>
        <taxon>Plexauridae</taxon>
        <taxon>Paramuricea</taxon>
    </lineage>
</organism>
<dbReference type="GO" id="GO:0005634">
    <property type="term" value="C:nucleus"/>
    <property type="evidence" value="ECO:0007669"/>
    <property type="project" value="UniProtKB-SubCell"/>
</dbReference>
<feature type="compositionally biased region" description="Basic and acidic residues" evidence="9">
    <location>
        <begin position="475"/>
        <end position="488"/>
    </location>
</feature>
<protein>
    <submittedName>
        <fullName evidence="11">Uncharacterized protein</fullName>
    </submittedName>
</protein>
<dbReference type="SUPFAM" id="SSF52113">
    <property type="entry name" value="BRCT domain"/>
    <property type="match status" value="4"/>
</dbReference>
<reference evidence="11" key="1">
    <citation type="submission" date="2020-04" db="EMBL/GenBank/DDBJ databases">
        <authorList>
            <person name="Alioto T."/>
            <person name="Alioto T."/>
            <person name="Gomez Garrido J."/>
        </authorList>
    </citation>
    <scope>NUCLEOTIDE SEQUENCE</scope>
    <source>
        <strain evidence="11">A484AB</strain>
    </source>
</reference>
<dbReference type="GO" id="GO:0006270">
    <property type="term" value="P:DNA replication initiation"/>
    <property type="evidence" value="ECO:0007669"/>
    <property type="project" value="TreeGrafter"/>
</dbReference>
<feature type="non-terminal residue" evidence="11">
    <location>
        <position position="1098"/>
    </location>
</feature>
<keyword evidence="8" id="KW-0539">Nucleus</keyword>
<dbReference type="Gene3D" id="3.40.50.10190">
    <property type="entry name" value="BRCT domain"/>
    <property type="match status" value="5"/>
</dbReference>
<feature type="region of interest" description="Disordered" evidence="9">
    <location>
        <begin position="784"/>
        <end position="823"/>
    </location>
</feature>
<dbReference type="CDD" id="cd17728">
    <property type="entry name" value="BRCT_TopBP1_rpt8"/>
    <property type="match status" value="1"/>
</dbReference>
<dbReference type="GO" id="GO:0006281">
    <property type="term" value="P:DNA repair"/>
    <property type="evidence" value="ECO:0007669"/>
    <property type="project" value="UniProtKB-KW"/>
</dbReference>
<dbReference type="Proteomes" id="UP001152795">
    <property type="component" value="Unassembled WGS sequence"/>
</dbReference>
<feature type="compositionally biased region" description="Polar residues" evidence="9">
    <location>
        <begin position="280"/>
        <end position="296"/>
    </location>
</feature>
<dbReference type="CDD" id="cd18434">
    <property type="entry name" value="BRCT_TopBP1_rpt5"/>
    <property type="match status" value="1"/>
</dbReference>
<comment type="subcellular location">
    <subcellularLocation>
        <location evidence="2">Cytoplasm</location>
        <location evidence="2">Cytoskeleton</location>
        <location evidence="2">Microtubule organizing center</location>
        <location evidence="2">Centrosome</location>
    </subcellularLocation>
    <subcellularLocation>
        <location evidence="1">Nucleus</location>
    </subcellularLocation>
</comment>
<evidence type="ECO:0000256" key="2">
    <source>
        <dbReference type="ARBA" id="ARBA00004300"/>
    </source>
</evidence>
<dbReference type="InterPro" id="IPR057595">
    <property type="entry name" value="TopB1_SLF1_BRCT"/>
</dbReference>
<sequence>CLFALLLRVFVKDLATEKDLDMNDGEYADNEPDETVENDMDDDNPEANEMPEKNDHGKHGSADESKGNNDEQDVLHGLKFRLDGFTEEQETQLQEDIETYGGNVLSNESNIIADFLVAPLNYEYEETRARNVVTYCWLERCVECGQLLDPNSEFLFTPFSLPDDVFPLQDCVISVSQYADVEREHLMHLIEILGGFFQEYFSRATKTNLLANTHLILQDPLGSKYQAAVNWGIPAVSTEWLYECTRTGNKVPETPYVLSAEKSPREKGQTGIEKGETGVETKQQAQLENKTNSVFNEFTVPQRKGVKETGADIESHQETGDKSEPPLNNQKTKDKGVVSSSSRQPIILKVPPFFGKPQRPSFDLTDALEYLQSPCTSSGSSSAHSRLSRGSRNSFLMDDYIQEHLQAALKNSGNLLESHKSGHDGSTADKEISTIDKEGSTVDREISIIVKEGSTVDKEGYIVDKEGSTVNKEGSTIDKEDHQEEKASNDPSILRGVVLAVSKKCAKQLSDISNMATSVGAQYKGSLDKNCTHYIHEGRLTKDQRKTKGVHVVSPHWLYDCIKQQRRLDESFYPSNYNPKLALSVVKTRRSTRSTKDVEDDTSIHTSKSMTEKIDNTSADPRNEEDTDKEQGGASPETTTDERTKDFPMDDLKQSELEALEAISQSSVQSDSLRTREEIKQIHDLMESMKTTRRRSSRLHNSGNSRNSSESNDPKNPRRPSSRLRTLRSNKDNSEEDDDNDQTLEGEITYDDPKSRYERQKIIAQLDDCSPNVNKELNLKSIADKQVNRSTRKDDSPYQRSAIKNEPVSPTSPLHSSTPTAPPIALHITSRSDLPEPVSLLDPAEEIVQVAEKPRPKFILSTMSQQEKIDYGALIEDLGGVVFDYQFFNPSSQYTIAGQLNRNEKCLSSVAAGNWLLRKSYLEACRKAGYFVDEEPHEWGVEIPGESLTSLGVASRKWRIELAKKSALYERKFGAFQDWKVLLCVEESKAGSFTRMLEAGGAKVLGSTPPFQNIAHVTHAFISPGATLVNNIDFDRLEHAGILILRTDYIVDYLTAGNTSPDLSKYSYRPASSNMSSRKRKQRESNLPETPGKKKREN</sequence>
<keyword evidence="12" id="KW-1185">Reference proteome</keyword>
<feature type="compositionally biased region" description="Basic and acidic residues" evidence="9">
    <location>
        <begin position="262"/>
        <end position="279"/>
    </location>
</feature>
<evidence type="ECO:0000256" key="9">
    <source>
        <dbReference type="SAM" id="MobiDB-lite"/>
    </source>
</evidence>
<evidence type="ECO:0000313" key="12">
    <source>
        <dbReference type="Proteomes" id="UP001152795"/>
    </source>
</evidence>
<dbReference type="InterPro" id="IPR001357">
    <property type="entry name" value="BRCT_dom"/>
</dbReference>
<name>A0A6S7GFE3_PARCT</name>
<dbReference type="SMART" id="SM00292">
    <property type="entry name" value="BRCT"/>
    <property type="match status" value="5"/>
</dbReference>
<comment type="caution">
    <text evidence="11">The sequence shown here is derived from an EMBL/GenBank/DDBJ whole genome shotgun (WGS) entry which is preliminary data.</text>
</comment>
<dbReference type="GO" id="GO:0007095">
    <property type="term" value="P:mitotic G2 DNA damage checkpoint signaling"/>
    <property type="evidence" value="ECO:0007669"/>
    <property type="project" value="TreeGrafter"/>
</dbReference>
<dbReference type="PANTHER" id="PTHR13561:SF20">
    <property type="entry name" value="DNA TOPOISOMERASE 2-BINDING PROTEIN 1"/>
    <property type="match status" value="1"/>
</dbReference>
<feature type="compositionally biased region" description="Acidic residues" evidence="9">
    <location>
        <begin position="734"/>
        <end position="750"/>
    </location>
</feature>
<feature type="compositionally biased region" description="Basic and acidic residues" evidence="9">
    <location>
        <begin position="784"/>
        <end position="797"/>
    </location>
</feature>
<evidence type="ECO:0000256" key="5">
    <source>
        <dbReference type="ARBA" id="ARBA00022763"/>
    </source>
</evidence>
<keyword evidence="7" id="KW-0206">Cytoskeleton</keyword>
<dbReference type="EMBL" id="CACRXK020001274">
    <property type="protein sequence ID" value="CAB3988069.1"/>
    <property type="molecule type" value="Genomic_DNA"/>
</dbReference>